<protein>
    <recommendedName>
        <fullName evidence="11">GH16 domain-containing protein</fullName>
    </recommendedName>
</protein>
<name>A0ABR3Q118_9TREE</name>
<evidence type="ECO:0000256" key="2">
    <source>
        <dbReference type="ARBA" id="ARBA00010962"/>
    </source>
</evidence>
<keyword evidence="7" id="KW-0325">Glycoprotein</keyword>
<dbReference type="InterPro" id="IPR000757">
    <property type="entry name" value="Beta-glucanase-like"/>
</dbReference>
<evidence type="ECO:0000256" key="9">
    <source>
        <dbReference type="SAM" id="MobiDB-lite"/>
    </source>
</evidence>
<dbReference type="InterPro" id="IPR013320">
    <property type="entry name" value="ConA-like_dom_sf"/>
</dbReference>
<keyword evidence="3 10" id="KW-0812">Transmembrane</keyword>
<dbReference type="EMBL" id="JBBXJM010000004">
    <property type="protein sequence ID" value="KAL1408416.1"/>
    <property type="molecule type" value="Genomic_DNA"/>
</dbReference>
<dbReference type="CDD" id="cd02180">
    <property type="entry name" value="GH16_fungal_KRE6_glucanase"/>
    <property type="match status" value="1"/>
</dbReference>
<comment type="similarity">
    <text evidence="2">Belongs to the SKN1/KRE6 family.</text>
</comment>
<keyword evidence="4" id="KW-0735">Signal-anchor</keyword>
<evidence type="ECO:0000313" key="12">
    <source>
        <dbReference type="EMBL" id="KAL1408416.1"/>
    </source>
</evidence>
<evidence type="ECO:0000256" key="10">
    <source>
        <dbReference type="SAM" id="Phobius"/>
    </source>
</evidence>
<dbReference type="RefSeq" id="XP_069208360.1">
    <property type="nucleotide sequence ID" value="XM_069353718.1"/>
</dbReference>
<dbReference type="Proteomes" id="UP001565368">
    <property type="component" value="Unassembled WGS sequence"/>
</dbReference>
<keyword evidence="13" id="KW-1185">Reference proteome</keyword>
<dbReference type="PANTHER" id="PTHR31361">
    <property type="entry name" value="BETA-GLUCAN SYNTHESIS-ASSOCIATED PROTEIN KRE6-RELATED"/>
    <property type="match status" value="1"/>
</dbReference>
<reference evidence="12 13" key="1">
    <citation type="submission" date="2023-08" db="EMBL/GenBank/DDBJ databases">
        <title>Annotated Genome Sequence of Vanrija albida AlHP1.</title>
        <authorList>
            <person name="Herzog R."/>
        </authorList>
    </citation>
    <scope>NUCLEOTIDE SEQUENCE [LARGE SCALE GENOMIC DNA]</scope>
    <source>
        <strain evidence="12 13">AlHP1</strain>
    </source>
</reference>
<evidence type="ECO:0000256" key="3">
    <source>
        <dbReference type="ARBA" id="ARBA00022692"/>
    </source>
</evidence>
<feature type="compositionally biased region" description="Polar residues" evidence="9">
    <location>
        <begin position="1"/>
        <end position="10"/>
    </location>
</feature>
<evidence type="ECO:0000256" key="4">
    <source>
        <dbReference type="ARBA" id="ARBA00022968"/>
    </source>
</evidence>
<evidence type="ECO:0000256" key="6">
    <source>
        <dbReference type="ARBA" id="ARBA00023136"/>
    </source>
</evidence>
<dbReference type="SUPFAM" id="SSF49899">
    <property type="entry name" value="Concanavalin A-like lectins/glucanases"/>
    <property type="match status" value="1"/>
</dbReference>
<evidence type="ECO:0000256" key="1">
    <source>
        <dbReference type="ARBA" id="ARBA00004606"/>
    </source>
</evidence>
<dbReference type="InterPro" id="IPR005629">
    <property type="entry name" value="Skn1/Kre6/Sbg1"/>
</dbReference>
<gene>
    <name evidence="12" type="ORF">Q8F55_005228</name>
</gene>
<feature type="compositionally biased region" description="Basic and acidic residues" evidence="9">
    <location>
        <begin position="24"/>
        <end position="39"/>
    </location>
</feature>
<organism evidence="12 13">
    <name type="scientific">Vanrija albida</name>
    <dbReference type="NCBI Taxonomy" id="181172"/>
    <lineage>
        <taxon>Eukaryota</taxon>
        <taxon>Fungi</taxon>
        <taxon>Dikarya</taxon>
        <taxon>Basidiomycota</taxon>
        <taxon>Agaricomycotina</taxon>
        <taxon>Tremellomycetes</taxon>
        <taxon>Trichosporonales</taxon>
        <taxon>Trichosporonaceae</taxon>
        <taxon>Vanrija</taxon>
    </lineage>
</organism>
<feature type="region of interest" description="Disordered" evidence="9">
    <location>
        <begin position="1"/>
        <end position="39"/>
    </location>
</feature>
<feature type="domain" description="GH16" evidence="11">
    <location>
        <begin position="109"/>
        <end position="483"/>
    </location>
</feature>
<dbReference type="PROSITE" id="PS51762">
    <property type="entry name" value="GH16_2"/>
    <property type="match status" value="1"/>
</dbReference>
<comment type="subcellular location">
    <subcellularLocation>
        <location evidence="1">Membrane</location>
        <topology evidence="1">Single-pass type II membrane protein</topology>
    </subcellularLocation>
</comment>
<keyword evidence="5 10" id="KW-1133">Transmembrane helix</keyword>
<evidence type="ECO:0000259" key="11">
    <source>
        <dbReference type="PROSITE" id="PS51762"/>
    </source>
</evidence>
<dbReference type="GeneID" id="95986271"/>
<dbReference type="Gene3D" id="2.60.120.200">
    <property type="match status" value="1"/>
</dbReference>
<evidence type="ECO:0000256" key="7">
    <source>
        <dbReference type="ARBA" id="ARBA00023180"/>
    </source>
</evidence>
<dbReference type="Pfam" id="PF03935">
    <property type="entry name" value="SKN1_KRE6_Sbg1"/>
    <property type="match status" value="1"/>
</dbReference>
<evidence type="ECO:0000256" key="5">
    <source>
        <dbReference type="ARBA" id="ARBA00022989"/>
    </source>
</evidence>
<dbReference type="PANTHER" id="PTHR31361:SF15">
    <property type="entry name" value="GH16 DOMAIN-CONTAINING PROTEIN"/>
    <property type="match status" value="1"/>
</dbReference>
<evidence type="ECO:0000256" key="8">
    <source>
        <dbReference type="ARBA" id="ARBA00023316"/>
    </source>
</evidence>
<accession>A0ABR3Q118</accession>
<comment type="caution">
    <text evidence="12">The sequence shown here is derived from an EMBL/GenBank/DDBJ whole genome shotgun (WGS) entry which is preliminary data.</text>
</comment>
<evidence type="ECO:0000313" key="13">
    <source>
        <dbReference type="Proteomes" id="UP001565368"/>
    </source>
</evidence>
<keyword evidence="8" id="KW-0961">Cell wall biogenesis/degradation</keyword>
<keyword evidence="6 10" id="KW-0472">Membrane</keyword>
<sequence>MGPRNPSSQAAGDGWGWNDPEADDYLHNPDPKRDRKDGRGGSVFTARGVINVGCLFLLFICLLTLFAGYPIITHFTEPSQSSNGAYNLGGINASGQVPAIVGFPPLIDPDTPQDVYSRVGFDNHQYNLVFSDEFNKDGRTFYPGDDPYWTAVDLHYWPTGDLEWYDPSAITTEGGNLKITMSQQPLHDLQFQSGMLQSWNQLCFQYSYYMEVRVSLPGSNRIAGFWPGVWTMGNLGRPGYGATTDGIWPYTYDSCDVGTAPNQTYNGLPRAALTTGTDDGSLSFLPGQRLSACTCKGEDHPGPNVGKGRGAPEIDVIEAQISGTVGQMSQSVQVAPFDDFYQFDNRSTAVEIYNSDVTIWNTYLGGVFQQAVSGLTSVDSSVYQATSGRFNIYGVEVFSDPKDRNAGHITWVSSGVKTWTMYPSAVGPNSRVNIGQRLVSEEPMAMIINFGMSNGFQSVDLGNLKFPAEMLVDYVRVYQRKEGVLGCDPSDYPTAAYIKRHPEAYSNPNLTTWAQAGNTFPKNSFLGQC</sequence>
<proteinExistence type="inferred from homology"/>
<feature type="transmembrane region" description="Helical" evidence="10">
    <location>
        <begin position="49"/>
        <end position="72"/>
    </location>
</feature>